<feature type="transmembrane region" description="Helical" evidence="2">
    <location>
        <begin position="62"/>
        <end position="83"/>
    </location>
</feature>
<evidence type="ECO:0008006" key="5">
    <source>
        <dbReference type="Google" id="ProtNLM"/>
    </source>
</evidence>
<accession>A0A7M5X3H7</accession>
<dbReference type="PANTHER" id="PTHR22168">
    <property type="entry name" value="TMEM26 PROTEIN"/>
    <property type="match status" value="1"/>
</dbReference>
<dbReference type="AlphaFoldDB" id="A0A7M5X3H7"/>
<keyword evidence="4" id="KW-1185">Reference proteome</keyword>
<dbReference type="GeneID" id="136816672"/>
<dbReference type="Pfam" id="PF09772">
    <property type="entry name" value="Tmem26"/>
    <property type="match status" value="2"/>
</dbReference>
<evidence type="ECO:0000256" key="2">
    <source>
        <dbReference type="SAM" id="Phobius"/>
    </source>
</evidence>
<name>A0A7M5X3H7_9CNID</name>
<evidence type="ECO:0000313" key="3">
    <source>
        <dbReference type="EnsemblMetazoa" id="CLYHEMP017394.2"/>
    </source>
</evidence>
<evidence type="ECO:0000313" key="4">
    <source>
        <dbReference type="Proteomes" id="UP000594262"/>
    </source>
</evidence>
<feature type="transmembrane region" description="Helical" evidence="2">
    <location>
        <begin position="10"/>
        <end position="28"/>
    </location>
</feature>
<organism evidence="3 4">
    <name type="scientific">Clytia hemisphaerica</name>
    <dbReference type="NCBI Taxonomy" id="252671"/>
    <lineage>
        <taxon>Eukaryota</taxon>
        <taxon>Metazoa</taxon>
        <taxon>Cnidaria</taxon>
        <taxon>Hydrozoa</taxon>
        <taxon>Hydroidolina</taxon>
        <taxon>Leptothecata</taxon>
        <taxon>Obeliida</taxon>
        <taxon>Clytiidae</taxon>
        <taxon>Clytia</taxon>
    </lineage>
</organism>
<keyword evidence="2" id="KW-0812">Transmembrane</keyword>
<protein>
    <recommendedName>
        <fullName evidence="5">Transmembrane protein 26</fullName>
    </recommendedName>
</protein>
<dbReference type="EnsemblMetazoa" id="CLYHEMT017394.2">
    <property type="protein sequence ID" value="CLYHEMP017394.2"/>
    <property type="gene ID" value="CLYHEMG017394"/>
</dbReference>
<dbReference type="RefSeq" id="XP_066929098.1">
    <property type="nucleotide sequence ID" value="XM_067072997.1"/>
</dbReference>
<evidence type="ECO:0000256" key="1">
    <source>
        <dbReference type="SAM" id="MobiDB-lite"/>
    </source>
</evidence>
<keyword evidence="2" id="KW-0472">Membrane</keyword>
<feature type="transmembrane region" description="Helical" evidence="2">
    <location>
        <begin position="34"/>
        <end position="55"/>
    </location>
</feature>
<proteinExistence type="predicted"/>
<dbReference type="PANTHER" id="PTHR22168:SF3">
    <property type="entry name" value="TRANSMEMBRANE PROTEIN 26"/>
    <property type="match status" value="1"/>
</dbReference>
<keyword evidence="2" id="KW-1133">Transmembrane helix</keyword>
<sequence>MEIIQLFKSLLSRFIFLLHGVVSAYLIVQNNEEPRYWACTIPVFLLIFEAAYTLIVRKGQEFTYFWPSGLLYILTMIPIIWAIELELLDERIEEANRVPVPLFILPVPTAALNGSKAPPVTPKPLSINISNEVIGKKVGELGIIIGLITGRWLMPRGSMTRDQLSALLLGYVGNAADILELFETFEEDDVKTSRSLTLAVIAIYTWAILQFTLVTTATLKDKKDLEEDLEKQIQPPKKNQIAPTRKISGTEIHRDKHVQKKYIEDVRTRKVSVENREHRGRGRKISTTKSPTESKHKAINSESSVQMNERTRRRELHGEVFQILVTLMMQDGPFLVLRLYLIIQYNVVSEMHIFFTCKNAIVSVLLVYRLLILTCRGEDIETDLYREEAAAKLHNVQLAIMATHIEEETHNIRVQ</sequence>
<dbReference type="Proteomes" id="UP000594262">
    <property type="component" value="Unplaced"/>
</dbReference>
<dbReference type="OrthoDB" id="10042902at2759"/>
<reference evidence="3" key="1">
    <citation type="submission" date="2021-01" db="UniProtKB">
        <authorList>
            <consortium name="EnsemblMetazoa"/>
        </authorList>
    </citation>
    <scope>IDENTIFICATION</scope>
</reference>
<dbReference type="InterPro" id="IPR019169">
    <property type="entry name" value="Transmembrane_26"/>
</dbReference>
<feature type="region of interest" description="Disordered" evidence="1">
    <location>
        <begin position="273"/>
        <end position="311"/>
    </location>
</feature>